<dbReference type="EMBL" id="JAUTWS010000015">
    <property type="protein sequence ID" value="MDO9710073.1"/>
    <property type="molecule type" value="Genomic_DNA"/>
</dbReference>
<comment type="caution">
    <text evidence="2">The sequence shown here is derived from an EMBL/GenBank/DDBJ whole genome shotgun (WGS) entry which is preliminary data.</text>
</comment>
<evidence type="ECO:0000313" key="3">
    <source>
        <dbReference type="Proteomes" id="UP001243009"/>
    </source>
</evidence>
<sequence>MRQVRMVSVAGILGYGYPESSLAAALERGVDMIGCDGGSSDPGPYYLGSGKPFVSLRALRRDLRLMLLAAVKHRVPMVVGTCGGAGGEPHLQLVAQMVREIAREEGLHFPMALIHAEQPKERIRRRIREGRTMPLGRMPPLEEGTVDRAERIVGLCGPEPYIRALDEGAQVVLGGRSSDPAPFAAHAMRAQLPPAQAWYAGKMLECGAAPALPKGPDCLYVTVREDGVVCEPMGERACTPLSVANHSLHENPSPIRHVEPGGVLDTADCRFEAVSPKATLVTGMRWLPAETYTVKLEAAERLGHRCVSVAGTRDPVLIGQLDGFLGLVRELVAGKARDLDIAPEDYRLTIHCYGANGVMAAREPVREIRSHEIGFLIDVVGRDADIAAAVIALARTSMLHSDFPGRLCKEGNMAIPFSPSDLSAGEVYRFSMSHVVVPDDPYEMFPIEHERV</sequence>
<evidence type="ECO:0000259" key="1">
    <source>
        <dbReference type="Pfam" id="PF07287"/>
    </source>
</evidence>
<keyword evidence="3" id="KW-1185">Reference proteome</keyword>
<dbReference type="InterPro" id="IPR010839">
    <property type="entry name" value="AtuA_N"/>
</dbReference>
<reference evidence="2 3" key="1">
    <citation type="submission" date="2023-08" db="EMBL/GenBank/DDBJ databases">
        <title>The draft genome sequence of Paracraurococcus sp. LOR1-02.</title>
        <authorList>
            <person name="Kingkaew E."/>
            <person name="Tanasupawat S."/>
        </authorList>
    </citation>
    <scope>NUCLEOTIDE SEQUENCE [LARGE SCALE GENOMIC DNA]</scope>
    <source>
        <strain evidence="2 3">LOR1-02</strain>
    </source>
</reference>
<dbReference type="RefSeq" id="WP_305104936.1">
    <property type="nucleotide sequence ID" value="NZ_JAUTWS010000015.1"/>
</dbReference>
<feature type="domain" description="Acyclic terpene utilisation N-terminal" evidence="1">
    <location>
        <begin position="69"/>
        <end position="208"/>
    </location>
</feature>
<protein>
    <submittedName>
        <fullName evidence="2">Acyclic terpene utilization AtuA family protein</fullName>
    </submittedName>
</protein>
<dbReference type="Proteomes" id="UP001243009">
    <property type="component" value="Unassembled WGS sequence"/>
</dbReference>
<name>A0ABT9E1Q5_9PROT</name>
<gene>
    <name evidence="2" type="ORF">Q7A36_17100</name>
</gene>
<accession>A0ABT9E1Q5</accession>
<proteinExistence type="predicted"/>
<organism evidence="2 3">
    <name type="scientific">Paracraurococcus lichenis</name>
    <dbReference type="NCBI Taxonomy" id="3064888"/>
    <lineage>
        <taxon>Bacteria</taxon>
        <taxon>Pseudomonadati</taxon>
        <taxon>Pseudomonadota</taxon>
        <taxon>Alphaproteobacteria</taxon>
        <taxon>Acetobacterales</taxon>
        <taxon>Roseomonadaceae</taxon>
        <taxon>Paracraurococcus</taxon>
    </lineage>
</organism>
<dbReference type="Pfam" id="PF07287">
    <property type="entry name" value="AtuA"/>
    <property type="match status" value="1"/>
</dbReference>
<evidence type="ECO:0000313" key="2">
    <source>
        <dbReference type="EMBL" id="MDO9710073.1"/>
    </source>
</evidence>